<evidence type="ECO:0000256" key="7">
    <source>
        <dbReference type="ARBA" id="ARBA00023136"/>
    </source>
</evidence>
<reference evidence="10" key="1">
    <citation type="journal article" date="2019" name="Int. J. Syst. Evol. Microbiol.">
        <title>The Global Catalogue of Microorganisms (GCM) 10K type strain sequencing project: providing services to taxonomists for standard genome sequencing and annotation.</title>
        <authorList>
            <consortium name="The Broad Institute Genomics Platform"/>
            <consortium name="The Broad Institute Genome Sequencing Center for Infectious Disease"/>
            <person name="Wu L."/>
            <person name="Ma J."/>
        </authorList>
    </citation>
    <scope>NUCLEOTIDE SEQUENCE [LARGE SCALE GENOMIC DNA]</scope>
    <source>
        <strain evidence="10">NBRC 108730</strain>
    </source>
</reference>
<evidence type="ECO:0000313" key="10">
    <source>
        <dbReference type="Proteomes" id="UP001157017"/>
    </source>
</evidence>
<feature type="transmembrane region" description="Helical" evidence="8">
    <location>
        <begin position="34"/>
        <end position="62"/>
    </location>
</feature>
<evidence type="ECO:0000313" key="9">
    <source>
        <dbReference type="EMBL" id="GMA88211.1"/>
    </source>
</evidence>
<organism evidence="9 10">
    <name type="scientific">Angustibacter aerolatus</name>
    <dbReference type="NCBI Taxonomy" id="1162965"/>
    <lineage>
        <taxon>Bacteria</taxon>
        <taxon>Bacillati</taxon>
        <taxon>Actinomycetota</taxon>
        <taxon>Actinomycetes</taxon>
        <taxon>Kineosporiales</taxon>
        <taxon>Kineosporiaceae</taxon>
    </lineage>
</organism>
<dbReference type="PANTHER" id="PTHR34979">
    <property type="entry name" value="INNER MEMBRANE PROTEIN YGAZ"/>
    <property type="match status" value="1"/>
</dbReference>
<keyword evidence="10" id="KW-1185">Reference proteome</keyword>
<evidence type="ECO:0000256" key="3">
    <source>
        <dbReference type="ARBA" id="ARBA00022448"/>
    </source>
</evidence>
<dbReference type="EMBL" id="BSUZ01000001">
    <property type="protein sequence ID" value="GMA88211.1"/>
    <property type="molecule type" value="Genomic_DNA"/>
</dbReference>
<feature type="transmembrane region" description="Helical" evidence="8">
    <location>
        <begin position="139"/>
        <end position="158"/>
    </location>
</feature>
<protein>
    <submittedName>
        <fullName evidence="9">Branched-chain amino acid ABC transporter permease</fullName>
    </submittedName>
</protein>
<keyword evidence="7 8" id="KW-0472">Membrane</keyword>
<feature type="transmembrane region" description="Helical" evidence="8">
    <location>
        <begin position="68"/>
        <end position="90"/>
    </location>
</feature>
<dbReference type="Pfam" id="PF03591">
    <property type="entry name" value="AzlC"/>
    <property type="match status" value="1"/>
</dbReference>
<name>A0ABQ6JIY6_9ACTN</name>
<gene>
    <name evidence="9" type="ORF">GCM10025868_34610</name>
</gene>
<comment type="subcellular location">
    <subcellularLocation>
        <location evidence="1">Cell membrane</location>
        <topology evidence="1">Multi-pass membrane protein</topology>
    </subcellularLocation>
</comment>
<comment type="similarity">
    <text evidence="2">Belongs to the AzlC family.</text>
</comment>
<feature type="transmembrane region" description="Helical" evidence="8">
    <location>
        <begin position="170"/>
        <end position="188"/>
    </location>
</feature>
<evidence type="ECO:0000256" key="6">
    <source>
        <dbReference type="ARBA" id="ARBA00022989"/>
    </source>
</evidence>
<sequence length="242" mass="23650">MPTAADDAPPTPAGDDPAVRSAVRQGVSVGVATGLYGVSLGALAVASGLSVWQACATSLLVFSGGSQFALVGVLGGGGSAGAAIAASSLLGVRNGLYGLQVAPTLGARGCAGWPRPTTIDESTAVSIAQPTDAARRRGFWVTGVAVFVCWNATTLAGALLGDALGDPRRYGLDAAAAGAFLALLWPRLRTRRPAVVALVGAVVAAALVPALPVGLPVVAAALAAAVIGLATRPPAPDGEEAA</sequence>
<evidence type="ECO:0000256" key="2">
    <source>
        <dbReference type="ARBA" id="ARBA00010735"/>
    </source>
</evidence>
<accession>A0ABQ6JIY6</accession>
<evidence type="ECO:0000256" key="4">
    <source>
        <dbReference type="ARBA" id="ARBA00022475"/>
    </source>
</evidence>
<evidence type="ECO:0000256" key="1">
    <source>
        <dbReference type="ARBA" id="ARBA00004651"/>
    </source>
</evidence>
<comment type="caution">
    <text evidence="9">The sequence shown here is derived from an EMBL/GenBank/DDBJ whole genome shotgun (WGS) entry which is preliminary data.</text>
</comment>
<evidence type="ECO:0000256" key="5">
    <source>
        <dbReference type="ARBA" id="ARBA00022692"/>
    </source>
</evidence>
<dbReference type="Proteomes" id="UP001157017">
    <property type="component" value="Unassembled WGS sequence"/>
</dbReference>
<dbReference type="PANTHER" id="PTHR34979:SF1">
    <property type="entry name" value="INNER MEMBRANE PROTEIN YGAZ"/>
    <property type="match status" value="1"/>
</dbReference>
<feature type="transmembrane region" description="Helical" evidence="8">
    <location>
        <begin position="195"/>
        <end position="227"/>
    </location>
</feature>
<proteinExistence type="inferred from homology"/>
<keyword evidence="4" id="KW-1003">Cell membrane</keyword>
<keyword evidence="5 8" id="KW-0812">Transmembrane</keyword>
<dbReference type="InterPro" id="IPR011606">
    <property type="entry name" value="Brnchd-chn_aa_trnsp_permease"/>
</dbReference>
<keyword evidence="3" id="KW-0813">Transport</keyword>
<evidence type="ECO:0000256" key="8">
    <source>
        <dbReference type="SAM" id="Phobius"/>
    </source>
</evidence>
<keyword evidence="6 8" id="KW-1133">Transmembrane helix</keyword>